<evidence type="ECO:0000313" key="3">
    <source>
        <dbReference type="Proteomes" id="UP001287356"/>
    </source>
</evidence>
<evidence type="ECO:0000313" key="2">
    <source>
        <dbReference type="EMBL" id="KAK3374499.1"/>
    </source>
</evidence>
<protein>
    <recommendedName>
        <fullName evidence="4">Ankyrin repeat protein</fullName>
    </recommendedName>
</protein>
<reference evidence="2" key="1">
    <citation type="journal article" date="2023" name="Mol. Phylogenet. Evol.">
        <title>Genome-scale phylogeny and comparative genomics of the fungal order Sordariales.</title>
        <authorList>
            <person name="Hensen N."/>
            <person name="Bonometti L."/>
            <person name="Westerberg I."/>
            <person name="Brannstrom I.O."/>
            <person name="Guillou S."/>
            <person name="Cros-Aarteil S."/>
            <person name="Calhoun S."/>
            <person name="Haridas S."/>
            <person name="Kuo A."/>
            <person name="Mondo S."/>
            <person name="Pangilinan J."/>
            <person name="Riley R."/>
            <person name="LaButti K."/>
            <person name="Andreopoulos B."/>
            <person name="Lipzen A."/>
            <person name="Chen C."/>
            <person name="Yan M."/>
            <person name="Daum C."/>
            <person name="Ng V."/>
            <person name="Clum A."/>
            <person name="Steindorff A."/>
            <person name="Ohm R.A."/>
            <person name="Martin F."/>
            <person name="Silar P."/>
            <person name="Natvig D.O."/>
            <person name="Lalanne C."/>
            <person name="Gautier V."/>
            <person name="Ament-Velasquez S.L."/>
            <person name="Kruys A."/>
            <person name="Hutchinson M.I."/>
            <person name="Powell A.J."/>
            <person name="Barry K."/>
            <person name="Miller A.N."/>
            <person name="Grigoriev I.V."/>
            <person name="Debuchy R."/>
            <person name="Gladieux P."/>
            <person name="Hiltunen Thoren M."/>
            <person name="Johannesson H."/>
        </authorList>
    </citation>
    <scope>NUCLEOTIDE SEQUENCE</scope>
    <source>
        <strain evidence="2">CBS 958.72</strain>
    </source>
</reference>
<keyword evidence="3" id="KW-1185">Reference proteome</keyword>
<name>A0AAE0KDA9_9PEZI</name>
<comment type="caution">
    <text evidence="2">The sequence shown here is derived from an EMBL/GenBank/DDBJ whole genome shotgun (WGS) entry which is preliminary data.</text>
</comment>
<sequence>MCRRHPPADGPDHIKLLHPLASAIRDAPKHLDAIRTEITSLEAIVRVLDLTHAQLALPATHNGPSVPLDACRLPLKELSELLEYRQIFPSSNARSQSQSQSQNGPPPAKRGRLLPTLTSLAWPLKENRAKAIMADISRPNQTLTLFLAADNFRFTRLELSANLQTLQATIEVRSWTSAPSVEALPPKTASLRPFSYYYAMALCRQEVGDACLHCLTPRRRGGGCSDKTAHRFTPFLRAVHSKNFSLALALLRSGARRCGFLEAIPWGREQDFSLSGEDFRHLLLELTGMGFSLNEKNQEGETILHGLTSLKVGDRMASMMGWAMKHGGDASLANSRGDTPLHIILGDWGAK</sequence>
<gene>
    <name evidence="2" type="ORF">B0T24DRAFT_594581</name>
</gene>
<dbReference type="SUPFAM" id="SSF48403">
    <property type="entry name" value="Ankyrin repeat"/>
    <property type="match status" value="1"/>
</dbReference>
<organism evidence="2 3">
    <name type="scientific">Lasiosphaeria ovina</name>
    <dbReference type="NCBI Taxonomy" id="92902"/>
    <lineage>
        <taxon>Eukaryota</taxon>
        <taxon>Fungi</taxon>
        <taxon>Dikarya</taxon>
        <taxon>Ascomycota</taxon>
        <taxon>Pezizomycotina</taxon>
        <taxon>Sordariomycetes</taxon>
        <taxon>Sordariomycetidae</taxon>
        <taxon>Sordariales</taxon>
        <taxon>Lasiosphaeriaceae</taxon>
        <taxon>Lasiosphaeria</taxon>
    </lineage>
</organism>
<reference evidence="2" key="2">
    <citation type="submission" date="2023-06" db="EMBL/GenBank/DDBJ databases">
        <authorList>
            <consortium name="Lawrence Berkeley National Laboratory"/>
            <person name="Haridas S."/>
            <person name="Hensen N."/>
            <person name="Bonometti L."/>
            <person name="Westerberg I."/>
            <person name="Brannstrom I.O."/>
            <person name="Guillou S."/>
            <person name="Cros-Aarteil S."/>
            <person name="Calhoun S."/>
            <person name="Kuo A."/>
            <person name="Mondo S."/>
            <person name="Pangilinan J."/>
            <person name="Riley R."/>
            <person name="Labutti K."/>
            <person name="Andreopoulos B."/>
            <person name="Lipzen A."/>
            <person name="Chen C."/>
            <person name="Yanf M."/>
            <person name="Daum C."/>
            <person name="Ng V."/>
            <person name="Clum A."/>
            <person name="Steindorff A."/>
            <person name="Ohm R."/>
            <person name="Martin F."/>
            <person name="Silar P."/>
            <person name="Natvig D."/>
            <person name="Lalanne C."/>
            <person name="Gautier V."/>
            <person name="Ament-Velasquez S.L."/>
            <person name="Kruys A."/>
            <person name="Hutchinson M.I."/>
            <person name="Powell A.J."/>
            <person name="Barry K."/>
            <person name="Miller A.N."/>
            <person name="Grigoriev I.V."/>
            <person name="Debuchy R."/>
            <person name="Gladieux P."/>
            <person name="Thoren M.H."/>
            <person name="Johannesson H."/>
        </authorList>
    </citation>
    <scope>NUCLEOTIDE SEQUENCE</scope>
    <source>
        <strain evidence="2">CBS 958.72</strain>
    </source>
</reference>
<dbReference type="InterPro" id="IPR036770">
    <property type="entry name" value="Ankyrin_rpt-contain_sf"/>
</dbReference>
<evidence type="ECO:0000256" key="1">
    <source>
        <dbReference type="SAM" id="MobiDB-lite"/>
    </source>
</evidence>
<dbReference type="AlphaFoldDB" id="A0AAE0KDA9"/>
<dbReference type="Gene3D" id="1.25.40.20">
    <property type="entry name" value="Ankyrin repeat-containing domain"/>
    <property type="match status" value="1"/>
</dbReference>
<proteinExistence type="predicted"/>
<accession>A0AAE0KDA9</accession>
<feature type="region of interest" description="Disordered" evidence="1">
    <location>
        <begin position="90"/>
        <end position="113"/>
    </location>
</feature>
<dbReference type="EMBL" id="JAULSN010000004">
    <property type="protein sequence ID" value="KAK3374499.1"/>
    <property type="molecule type" value="Genomic_DNA"/>
</dbReference>
<evidence type="ECO:0008006" key="4">
    <source>
        <dbReference type="Google" id="ProtNLM"/>
    </source>
</evidence>
<dbReference type="Proteomes" id="UP001287356">
    <property type="component" value="Unassembled WGS sequence"/>
</dbReference>